<keyword evidence="5 7" id="KW-1133">Transmembrane helix</keyword>
<dbReference type="PANTHER" id="PTHR34582">
    <property type="entry name" value="UPF0702 TRANSMEMBRANE PROTEIN YCAP"/>
    <property type="match status" value="1"/>
</dbReference>
<gene>
    <name evidence="9" type="ORF">SAMN02745131_01824</name>
</gene>
<dbReference type="GO" id="GO:0005886">
    <property type="term" value="C:plasma membrane"/>
    <property type="evidence" value="ECO:0007669"/>
    <property type="project" value="UniProtKB-SubCell"/>
</dbReference>
<dbReference type="RefSeq" id="WP_072835028.1">
    <property type="nucleotide sequence ID" value="NZ_FQUU01000006.1"/>
</dbReference>
<dbReference type="Pfam" id="PF04239">
    <property type="entry name" value="DUF421"/>
    <property type="match status" value="1"/>
</dbReference>
<keyword evidence="3" id="KW-1003">Cell membrane</keyword>
<keyword evidence="10" id="KW-1185">Reference proteome</keyword>
<comment type="similarity">
    <text evidence="2">Belongs to the UPF0702 family.</text>
</comment>
<dbReference type="OrthoDB" id="9793799at2"/>
<accession>A0A1M4YZH8</accession>
<comment type="subcellular location">
    <subcellularLocation>
        <location evidence="1">Cell membrane</location>
        <topology evidence="1">Multi-pass membrane protein</topology>
    </subcellularLocation>
</comment>
<evidence type="ECO:0000313" key="9">
    <source>
        <dbReference type="EMBL" id="SHF11219.1"/>
    </source>
</evidence>
<evidence type="ECO:0000256" key="6">
    <source>
        <dbReference type="ARBA" id="ARBA00023136"/>
    </source>
</evidence>
<evidence type="ECO:0000256" key="1">
    <source>
        <dbReference type="ARBA" id="ARBA00004651"/>
    </source>
</evidence>
<dbReference type="Proteomes" id="UP000184048">
    <property type="component" value="Unassembled WGS sequence"/>
</dbReference>
<name>A0A1M4YZH8_9BACT</name>
<dbReference type="STRING" id="1121884.SAMN02745131_01824"/>
<evidence type="ECO:0000313" key="10">
    <source>
        <dbReference type="Proteomes" id="UP000184048"/>
    </source>
</evidence>
<evidence type="ECO:0000256" key="2">
    <source>
        <dbReference type="ARBA" id="ARBA00006448"/>
    </source>
</evidence>
<evidence type="ECO:0000256" key="3">
    <source>
        <dbReference type="ARBA" id="ARBA00022475"/>
    </source>
</evidence>
<dbReference type="InterPro" id="IPR007353">
    <property type="entry name" value="DUF421"/>
</dbReference>
<reference evidence="9 10" key="1">
    <citation type="submission" date="2016-11" db="EMBL/GenBank/DDBJ databases">
        <authorList>
            <person name="Jaros S."/>
            <person name="Januszkiewicz K."/>
            <person name="Wedrychowicz H."/>
        </authorList>
    </citation>
    <scope>NUCLEOTIDE SEQUENCE [LARGE SCALE GENOMIC DNA]</scope>
    <source>
        <strain evidence="9 10">DSM 18119</strain>
    </source>
</reference>
<protein>
    <recommendedName>
        <fullName evidence="8">YetF C-terminal domain-containing protein</fullName>
    </recommendedName>
</protein>
<feature type="domain" description="YetF C-terminal" evidence="8">
    <location>
        <begin position="96"/>
        <end position="160"/>
    </location>
</feature>
<keyword evidence="6 7" id="KW-0472">Membrane</keyword>
<dbReference type="InterPro" id="IPR023090">
    <property type="entry name" value="UPF0702_alpha/beta_dom_sf"/>
</dbReference>
<evidence type="ECO:0000256" key="5">
    <source>
        <dbReference type="ARBA" id="ARBA00022989"/>
    </source>
</evidence>
<feature type="transmembrane region" description="Helical" evidence="7">
    <location>
        <begin position="54"/>
        <end position="83"/>
    </location>
</feature>
<dbReference type="AlphaFoldDB" id="A0A1M4YZH8"/>
<dbReference type="PANTHER" id="PTHR34582:SF6">
    <property type="entry name" value="UPF0702 TRANSMEMBRANE PROTEIN YCAP"/>
    <property type="match status" value="1"/>
</dbReference>
<evidence type="ECO:0000256" key="4">
    <source>
        <dbReference type="ARBA" id="ARBA00022692"/>
    </source>
</evidence>
<dbReference type="EMBL" id="FQUU01000006">
    <property type="protein sequence ID" value="SHF11219.1"/>
    <property type="molecule type" value="Genomic_DNA"/>
</dbReference>
<keyword evidence="4 7" id="KW-0812">Transmembrane</keyword>
<evidence type="ECO:0000259" key="8">
    <source>
        <dbReference type="Pfam" id="PF04239"/>
    </source>
</evidence>
<evidence type="ECO:0000256" key="7">
    <source>
        <dbReference type="SAM" id="Phobius"/>
    </source>
</evidence>
<dbReference type="Gene3D" id="3.30.240.20">
    <property type="entry name" value="bsu07140 like domains"/>
    <property type="match status" value="1"/>
</dbReference>
<proteinExistence type="inferred from homology"/>
<organism evidence="9 10">
    <name type="scientific">Flavisolibacter ginsengisoli DSM 18119</name>
    <dbReference type="NCBI Taxonomy" id="1121884"/>
    <lineage>
        <taxon>Bacteria</taxon>
        <taxon>Pseudomonadati</taxon>
        <taxon>Bacteroidota</taxon>
        <taxon>Chitinophagia</taxon>
        <taxon>Chitinophagales</taxon>
        <taxon>Chitinophagaceae</taxon>
        <taxon>Flavisolibacter</taxon>
    </lineage>
</organism>
<sequence>MEFLNQWWGINENITPLEISERSAVMFLIALILIRISGMRPFGKGDGVDTIITFLIGAILSRGIVGATPFFSTVLSVVVILLIHKIMTKFSLFNPGIEKVVKGESYLLYSNHEFNQGNMKKANVSLRDIYEELRIQTNSSSLDKISEIYMERTGGLSFIEMD</sequence>